<comment type="caution">
    <text evidence="3">The sequence shown here is derived from an EMBL/GenBank/DDBJ whole genome shotgun (WGS) entry which is preliminary data.</text>
</comment>
<dbReference type="Proteomes" id="UP001501844">
    <property type="component" value="Unassembled WGS sequence"/>
</dbReference>
<sequence>MKKLDLIMVVEDDPTATFLAHRILKKSDLAEKLCTARNGRQALTFVQSYFGDPDYSSDLPSVLLVDISMPVMGGFEFLKELDLLDITKKPLVVMLSSSRKKDDVEKAFQLKADGYFTKPFRMEDLNEFLATVHSDPVKNQF</sequence>
<name>A0ABP8G1W6_9BACT</name>
<dbReference type="PANTHER" id="PTHR44520">
    <property type="entry name" value="RESPONSE REGULATOR RCP1-RELATED"/>
    <property type="match status" value="1"/>
</dbReference>
<dbReference type="InterPro" id="IPR052893">
    <property type="entry name" value="TCS_response_regulator"/>
</dbReference>
<dbReference type="RefSeq" id="WP_345169449.1">
    <property type="nucleotide sequence ID" value="NZ_BAABGX010000003.1"/>
</dbReference>
<dbReference type="EMBL" id="BAABGX010000003">
    <property type="protein sequence ID" value="GAA4315626.1"/>
    <property type="molecule type" value="Genomic_DNA"/>
</dbReference>
<organism evidence="3 4">
    <name type="scientific">Nibribacter koreensis</name>
    <dbReference type="NCBI Taxonomy" id="1084519"/>
    <lineage>
        <taxon>Bacteria</taxon>
        <taxon>Pseudomonadati</taxon>
        <taxon>Bacteroidota</taxon>
        <taxon>Cytophagia</taxon>
        <taxon>Cytophagales</taxon>
        <taxon>Hymenobacteraceae</taxon>
        <taxon>Nibribacter</taxon>
    </lineage>
</organism>
<dbReference type="InterPro" id="IPR011006">
    <property type="entry name" value="CheY-like_superfamily"/>
</dbReference>
<dbReference type="SMART" id="SM00448">
    <property type="entry name" value="REC"/>
    <property type="match status" value="1"/>
</dbReference>
<dbReference type="Pfam" id="PF00072">
    <property type="entry name" value="Response_reg"/>
    <property type="match status" value="1"/>
</dbReference>
<feature type="domain" description="Response regulatory" evidence="2">
    <location>
        <begin position="6"/>
        <end position="133"/>
    </location>
</feature>
<dbReference type="InterPro" id="IPR001789">
    <property type="entry name" value="Sig_transdc_resp-reg_receiver"/>
</dbReference>
<dbReference type="Gene3D" id="3.40.50.2300">
    <property type="match status" value="1"/>
</dbReference>
<evidence type="ECO:0000313" key="3">
    <source>
        <dbReference type="EMBL" id="GAA4315626.1"/>
    </source>
</evidence>
<accession>A0ABP8G1W6</accession>
<proteinExistence type="predicted"/>
<keyword evidence="1" id="KW-0597">Phosphoprotein</keyword>
<dbReference type="SUPFAM" id="SSF52172">
    <property type="entry name" value="CheY-like"/>
    <property type="match status" value="1"/>
</dbReference>
<gene>
    <name evidence="3" type="ORF">GCM10023183_36380</name>
</gene>
<protein>
    <submittedName>
        <fullName evidence="3">Response regulator</fullName>
    </submittedName>
</protein>
<evidence type="ECO:0000256" key="1">
    <source>
        <dbReference type="PROSITE-ProRule" id="PRU00169"/>
    </source>
</evidence>
<reference evidence="4" key="1">
    <citation type="journal article" date="2019" name="Int. J. Syst. Evol. Microbiol.">
        <title>The Global Catalogue of Microorganisms (GCM) 10K type strain sequencing project: providing services to taxonomists for standard genome sequencing and annotation.</title>
        <authorList>
            <consortium name="The Broad Institute Genomics Platform"/>
            <consortium name="The Broad Institute Genome Sequencing Center for Infectious Disease"/>
            <person name="Wu L."/>
            <person name="Ma J."/>
        </authorList>
    </citation>
    <scope>NUCLEOTIDE SEQUENCE [LARGE SCALE GENOMIC DNA]</scope>
    <source>
        <strain evidence="4">JCM 17917</strain>
    </source>
</reference>
<keyword evidence="4" id="KW-1185">Reference proteome</keyword>
<dbReference type="PANTHER" id="PTHR44520:SF2">
    <property type="entry name" value="RESPONSE REGULATOR RCP1"/>
    <property type="match status" value="1"/>
</dbReference>
<feature type="modified residue" description="4-aspartylphosphate" evidence="1">
    <location>
        <position position="66"/>
    </location>
</feature>
<dbReference type="PROSITE" id="PS50110">
    <property type="entry name" value="RESPONSE_REGULATORY"/>
    <property type="match status" value="1"/>
</dbReference>
<evidence type="ECO:0000259" key="2">
    <source>
        <dbReference type="PROSITE" id="PS50110"/>
    </source>
</evidence>
<evidence type="ECO:0000313" key="4">
    <source>
        <dbReference type="Proteomes" id="UP001501844"/>
    </source>
</evidence>